<reference evidence="4" key="1">
    <citation type="submission" date="2017-09" db="EMBL/GenBank/DDBJ databases">
        <title>Depth-based differentiation of microbial function through sediment-hosted aquifers and enrichment of novel symbionts in the deep terrestrial subsurface.</title>
        <authorList>
            <person name="Probst A.J."/>
            <person name="Ladd B."/>
            <person name="Jarett J.K."/>
            <person name="Geller-Mcgrath D.E."/>
            <person name="Sieber C.M.K."/>
            <person name="Emerson J.B."/>
            <person name="Anantharaman K."/>
            <person name="Thomas B.C."/>
            <person name="Malmstrom R."/>
            <person name="Stieglmeier M."/>
            <person name="Klingl A."/>
            <person name="Woyke T."/>
            <person name="Ryan C.M."/>
            <person name="Banfield J.F."/>
        </authorList>
    </citation>
    <scope>NUCLEOTIDE SEQUENCE [LARGE SCALE GENOMIC DNA]</scope>
</reference>
<keyword evidence="1" id="KW-0175">Coiled coil</keyword>
<proteinExistence type="predicted"/>
<feature type="signal peptide" evidence="2">
    <location>
        <begin position="1"/>
        <end position="37"/>
    </location>
</feature>
<keyword evidence="2" id="KW-0732">Signal</keyword>
<dbReference type="EMBL" id="PFAR01000051">
    <property type="protein sequence ID" value="PIR92793.1"/>
    <property type="molecule type" value="Genomic_DNA"/>
</dbReference>
<evidence type="ECO:0000256" key="1">
    <source>
        <dbReference type="SAM" id="Coils"/>
    </source>
</evidence>
<feature type="chain" id="PRO_5013836627" description="Lipoprotein" evidence="2">
    <location>
        <begin position="38"/>
        <end position="101"/>
    </location>
</feature>
<evidence type="ECO:0000256" key="2">
    <source>
        <dbReference type="SAM" id="SignalP"/>
    </source>
</evidence>
<name>A0A2H0V132_9BACT</name>
<evidence type="ECO:0000313" key="4">
    <source>
        <dbReference type="Proteomes" id="UP000228626"/>
    </source>
</evidence>
<accession>A0A2H0V132</accession>
<gene>
    <name evidence="3" type="ORF">COT99_04320</name>
</gene>
<organism evidence="3 4">
    <name type="scientific">Candidatus Falkowbacteria bacterium CG10_big_fil_rev_8_21_14_0_10_43_10</name>
    <dbReference type="NCBI Taxonomy" id="1974567"/>
    <lineage>
        <taxon>Bacteria</taxon>
        <taxon>Candidatus Falkowiibacteriota</taxon>
    </lineage>
</organism>
<evidence type="ECO:0008006" key="5">
    <source>
        <dbReference type="Google" id="ProtNLM"/>
    </source>
</evidence>
<evidence type="ECO:0000313" key="3">
    <source>
        <dbReference type="EMBL" id="PIR92793.1"/>
    </source>
</evidence>
<feature type="coiled-coil region" evidence="1">
    <location>
        <begin position="63"/>
        <end position="97"/>
    </location>
</feature>
<comment type="caution">
    <text evidence="3">The sequence shown here is derived from an EMBL/GenBank/DDBJ whole genome shotgun (WGS) entry which is preliminary data.</text>
</comment>
<dbReference type="AlphaFoldDB" id="A0A2H0V132"/>
<dbReference type="Proteomes" id="UP000228626">
    <property type="component" value="Unassembled WGS sequence"/>
</dbReference>
<sequence>MKKIQFEGKGSKTMKKSFFLCLSAAIIMSLFSGCAVVEVHNPPPVCPDREYNQSWFRQVYYDLGDSNADIRKLKAKNRQLESVILEMKLQLEQLQKQQKSQ</sequence>
<protein>
    <recommendedName>
        <fullName evidence="5">Lipoprotein</fullName>
    </recommendedName>
</protein>
<dbReference type="PROSITE" id="PS51257">
    <property type="entry name" value="PROKAR_LIPOPROTEIN"/>
    <property type="match status" value="1"/>
</dbReference>